<dbReference type="AlphaFoldDB" id="A0AAW2EN83"/>
<reference evidence="2 3" key="1">
    <citation type="submission" date="2023-03" db="EMBL/GenBank/DDBJ databases">
        <title>High recombination rates correlate with genetic variation in Cardiocondyla obscurior ants.</title>
        <authorList>
            <person name="Errbii M."/>
        </authorList>
    </citation>
    <scope>NUCLEOTIDE SEQUENCE [LARGE SCALE GENOMIC DNA]</scope>
    <source>
        <strain evidence="2">Alpha-2009</strain>
        <tissue evidence="2">Whole body</tissue>
    </source>
</reference>
<gene>
    <name evidence="2" type="ORF">PUN28_016414</name>
</gene>
<evidence type="ECO:0000313" key="3">
    <source>
        <dbReference type="Proteomes" id="UP001430953"/>
    </source>
</evidence>
<protein>
    <submittedName>
        <fullName evidence="2">Uncharacterized protein</fullName>
    </submittedName>
</protein>
<dbReference type="Proteomes" id="UP001430953">
    <property type="component" value="Unassembled WGS sequence"/>
</dbReference>
<evidence type="ECO:0000256" key="1">
    <source>
        <dbReference type="SAM" id="MobiDB-lite"/>
    </source>
</evidence>
<comment type="caution">
    <text evidence="2">The sequence shown here is derived from an EMBL/GenBank/DDBJ whole genome shotgun (WGS) entry which is preliminary data.</text>
</comment>
<feature type="compositionally biased region" description="Basic and acidic residues" evidence="1">
    <location>
        <begin position="33"/>
        <end position="50"/>
    </location>
</feature>
<keyword evidence="3" id="KW-1185">Reference proteome</keyword>
<sequence>MNEITVRTAETEIQIRCKSEWIKGTAIRSRTVLRTEAKDKRRPDRRRTDGTGEMEGGDGSRLVSAYRTLWERDLNYPNLTRTRVHIKRTHLLMLRHLINS</sequence>
<proteinExistence type="predicted"/>
<accession>A0AAW2EN83</accession>
<name>A0AAW2EN83_9HYME</name>
<feature type="region of interest" description="Disordered" evidence="1">
    <location>
        <begin position="33"/>
        <end position="59"/>
    </location>
</feature>
<dbReference type="EMBL" id="JADYXP020000019">
    <property type="protein sequence ID" value="KAL0104763.1"/>
    <property type="molecule type" value="Genomic_DNA"/>
</dbReference>
<evidence type="ECO:0000313" key="2">
    <source>
        <dbReference type="EMBL" id="KAL0104763.1"/>
    </source>
</evidence>
<organism evidence="2 3">
    <name type="scientific">Cardiocondyla obscurior</name>
    <dbReference type="NCBI Taxonomy" id="286306"/>
    <lineage>
        <taxon>Eukaryota</taxon>
        <taxon>Metazoa</taxon>
        <taxon>Ecdysozoa</taxon>
        <taxon>Arthropoda</taxon>
        <taxon>Hexapoda</taxon>
        <taxon>Insecta</taxon>
        <taxon>Pterygota</taxon>
        <taxon>Neoptera</taxon>
        <taxon>Endopterygota</taxon>
        <taxon>Hymenoptera</taxon>
        <taxon>Apocrita</taxon>
        <taxon>Aculeata</taxon>
        <taxon>Formicoidea</taxon>
        <taxon>Formicidae</taxon>
        <taxon>Myrmicinae</taxon>
        <taxon>Cardiocondyla</taxon>
    </lineage>
</organism>